<organism evidence="2 3">
    <name type="scientific">Discostella pseudostelligera</name>
    <dbReference type="NCBI Taxonomy" id="259834"/>
    <lineage>
        <taxon>Eukaryota</taxon>
        <taxon>Sar</taxon>
        <taxon>Stramenopiles</taxon>
        <taxon>Ochrophyta</taxon>
        <taxon>Bacillariophyta</taxon>
        <taxon>Coscinodiscophyceae</taxon>
        <taxon>Thalassiosirophycidae</taxon>
        <taxon>Stephanodiscales</taxon>
        <taxon>Stephanodiscaceae</taxon>
        <taxon>Discostella</taxon>
    </lineage>
</organism>
<feature type="compositionally biased region" description="Polar residues" evidence="1">
    <location>
        <begin position="231"/>
        <end position="250"/>
    </location>
</feature>
<gene>
    <name evidence="2" type="ORF">ACHAWU_008628</name>
</gene>
<feature type="region of interest" description="Disordered" evidence="1">
    <location>
        <begin position="420"/>
        <end position="557"/>
    </location>
</feature>
<feature type="compositionally biased region" description="Polar residues" evidence="1">
    <location>
        <begin position="654"/>
        <end position="666"/>
    </location>
</feature>
<accession>A0ABD3M4V8</accession>
<reference evidence="2 3" key="1">
    <citation type="submission" date="2024-10" db="EMBL/GenBank/DDBJ databases">
        <title>Updated reference genomes for cyclostephanoid diatoms.</title>
        <authorList>
            <person name="Roberts W.R."/>
            <person name="Alverson A.J."/>
        </authorList>
    </citation>
    <scope>NUCLEOTIDE SEQUENCE [LARGE SCALE GENOMIC DNA]</scope>
    <source>
        <strain evidence="2 3">AJA232-27</strain>
    </source>
</reference>
<feature type="region of interest" description="Disordered" evidence="1">
    <location>
        <begin position="231"/>
        <end position="269"/>
    </location>
</feature>
<keyword evidence="3" id="KW-1185">Reference proteome</keyword>
<feature type="region of interest" description="Disordered" evidence="1">
    <location>
        <begin position="369"/>
        <end position="388"/>
    </location>
</feature>
<feature type="compositionally biased region" description="Polar residues" evidence="1">
    <location>
        <begin position="824"/>
        <end position="846"/>
    </location>
</feature>
<feature type="region of interest" description="Disordered" evidence="1">
    <location>
        <begin position="193"/>
        <end position="216"/>
    </location>
</feature>
<dbReference type="EMBL" id="JALLBG020000214">
    <property type="protein sequence ID" value="KAL3759019.1"/>
    <property type="molecule type" value="Genomic_DNA"/>
</dbReference>
<dbReference type="Proteomes" id="UP001530293">
    <property type="component" value="Unassembled WGS sequence"/>
</dbReference>
<feature type="region of interest" description="Disordered" evidence="1">
    <location>
        <begin position="285"/>
        <end position="352"/>
    </location>
</feature>
<evidence type="ECO:0000256" key="1">
    <source>
        <dbReference type="SAM" id="MobiDB-lite"/>
    </source>
</evidence>
<feature type="region of interest" description="Disordered" evidence="1">
    <location>
        <begin position="654"/>
        <end position="693"/>
    </location>
</feature>
<sequence length="928" mass="100708">MRLPSPPVTTTTTTNTLHHRPIAMQQSSSFPSSIESSFAFRTHRLGVVDNGAGEYVDLNADNDDDDEDDDDDSLAFRTRLDIANYPPQLSSSSIPDTTTNKHTYAMAGIGVDTAVVVDSGDDMNQGLITPTRERLNTTDTSATVPWFNTSSMLLKNNMNAMMMMSQYEEENMCTPSASNRTLPRAIYDEFNNNSLDDIHDPSKMTSTTTSSSSDFPESFAENYFVAEGRTSMTPFQPSNENTQTFRSTPQCREGGGTSEQRKGSFYDDTDDLASDVSSLTDALSFHHEDKKKEKKTNSPIKNEQEEVVVDRRHQFAKRRSRSAGKAAGLTSAADASPVRNASPSSTNRASSMAAALLRKPKVLQRVRSLRLPDSTDAAATSNNSRHSLEGFDHSLEQQLYMDGSKRGIVEHIVGREQLGNEKQQSQQYLPLAHSPRPPLVGRGRTIYQSPLGEAIDREKISSSSRKIASSSSQTSRSSSSSTTRSQRRSLGGAASGSGKSQCSSSRRHHSPVPGDEGRAFASARRHRRTTSDGNRASSRGIESLWVTTNSTSPQPSLVARASTDTGIQNSWLTSSRTPPAQIIGAGVTQRRRRYSSIPIEVTRPNNTGKSSLRPDEDLIDVTYDEPVDPFSGLIGMPPSIIGCESDDVFAAPTITSSCSTEGGDNNSSIRSSSPPVPPGGWTSLGRPPSGKRTPKCAIVVETFDPLLEGEGCGNHGIEATSFSILSPRASATPPRHYKDDPLLANSRYRQPMMMRSPTASGQSHQQHQRPSLLAHRTMSLGSGLNVNPSIGGNSCILGTIAQLEVSITPRGLKDINAALGHRFSSSSRSLNGTGHSSCEPGTTSGGATDEKSSRTTHTTLPLNKSHDDYDDDDDEDDGSCRSFTEEYHRREQKHKGVVREVKHMLGFGKLFRRSSDGAKLKRADGCLT</sequence>
<evidence type="ECO:0000313" key="3">
    <source>
        <dbReference type="Proteomes" id="UP001530293"/>
    </source>
</evidence>
<name>A0ABD3M4V8_9STRA</name>
<comment type="caution">
    <text evidence="2">The sequence shown here is derived from an EMBL/GenBank/DDBJ whole genome shotgun (WGS) entry which is preliminary data.</text>
</comment>
<feature type="compositionally biased region" description="Low complexity" evidence="1">
    <location>
        <begin position="461"/>
        <end position="504"/>
    </location>
</feature>
<protein>
    <submittedName>
        <fullName evidence="2">Uncharacterized protein</fullName>
    </submittedName>
</protein>
<feature type="compositionally biased region" description="Polar residues" evidence="1">
    <location>
        <begin position="339"/>
        <end position="350"/>
    </location>
</feature>
<evidence type="ECO:0000313" key="2">
    <source>
        <dbReference type="EMBL" id="KAL3759019.1"/>
    </source>
</evidence>
<feature type="compositionally biased region" description="Basic and acidic residues" evidence="1">
    <location>
        <begin position="302"/>
        <end position="313"/>
    </location>
</feature>
<dbReference type="AlphaFoldDB" id="A0ABD3M4V8"/>
<feature type="compositionally biased region" description="Polar residues" evidence="1">
    <location>
        <begin position="545"/>
        <end position="555"/>
    </location>
</feature>
<feature type="compositionally biased region" description="Acidic residues" evidence="1">
    <location>
        <begin position="868"/>
        <end position="877"/>
    </location>
</feature>
<feature type="region of interest" description="Disordered" evidence="1">
    <location>
        <begin position="824"/>
        <end position="878"/>
    </location>
</feature>
<proteinExistence type="predicted"/>